<dbReference type="EMBL" id="JALJXV010000006">
    <property type="protein sequence ID" value="MCP1675489.1"/>
    <property type="molecule type" value="Genomic_DNA"/>
</dbReference>
<gene>
    <name evidence="1" type="ORF">J2T57_002639</name>
</gene>
<evidence type="ECO:0000313" key="2">
    <source>
        <dbReference type="Proteomes" id="UP001205843"/>
    </source>
</evidence>
<name>A0AAE3G4H9_9GAMM</name>
<organism evidence="1 2">
    <name type="scientific">Natronocella acetinitrilica</name>
    <dbReference type="NCBI Taxonomy" id="414046"/>
    <lineage>
        <taxon>Bacteria</taxon>
        <taxon>Pseudomonadati</taxon>
        <taxon>Pseudomonadota</taxon>
        <taxon>Gammaproteobacteria</taxon>
        <taxon>Chromatiales</taxon>
        <taxon>Ectothiorhodospiraceae</taxon>
        <taxon>Natronocella</taxon>
    </lineage>
</organism>
<dbReference type="RefSeq" id="WP_253478987.1">
    <property type="nucleotide sequence ID" value="NZ_JALJXV010000006.1"/>
</dbReference>
<keyword evidence="2" id="KW-1185">Reference proteome</keyword>
<protein>
    <submittedName>
        <fullName evidence="1">Uncharacterized protein</fullName>
    </submittedName>
</protein>
<reference evidence="1" key="1">
    <citation type="submission" date="2022-03" db="EMBL/GenBank/DDBJ databases">
        <title>Genomic Encyclopedia of Type Strains, Phase III (KMG-III): the genomes of soil and plant-associated and newly described type strains.</title>
        <authorList>
            <person name="Whitman W."/>
        </authorList>
    </citation>
    <scope>NUCLEOTIDE SEQUENCE</scope>
    <source>
        <strain evidence="1">ANL 6-2</strain>
    </source>
</reference>
<proteinExistence type="predicted"/>
<sequence>MSTDARPLRTAYLRWRAARRIVAAANTMADPAARSFAIRTLNKRRAHYRRVLAAAERWLATRREAGTNIASSPHHGGHQRAV</sequence>
<accession>A0AAE3G4H9</accession>
<dbReference type="AlphaFoldDB" id="A0AAE3G4H9"/>
<evidence type="ECO:0000313" key="1">
    <source>
        <dbReference type="EMBL" id="MCP1675489.1"/>
    </source>
</evidence>
<comment type="caution">
    <text evidence="1">The sequence shown here is derived from an EMBL/GenBank/DDBJ whole genome shotgun (WGS) entry which is preliminary data.</text>
</comment>
<dbReference type="Proteomes" id="UP001205843">
    <property type="component" value="Unassembled WGS sequence"/>
</dbReference>